<dbReference type="CDD" id="cd05466">
    <property type="entry name" value="PBP2_LTTR_substrate"/>
    <property type="match status" value="1"/>
</dbReference>
<evidence type="ECO:0000256" key="1">
    <source>
        <dbReference type="ARBA" id="ARBA00009437"/>
    </source>
</evidence>
<dbReference type="Gene3D" id="3.40.190.290">
    <property type="match status" value="1"/>
</dbReference>
<dbReference type="PRINTS" id="PR00039">
    <property type="entry name" value="HTHLYSR"/>
</dbReference>
<dbReference type="Gene3D" id="1.10.10.10">
    <property type="entry name" value="Winged helix-like DNA-binding domain superfamily/Winged helix DNA-binding domain"/>
    <property type="match status" value="1"/>
</dbReference>
<evidence type="ECO:0000313" key="7">
    <source>
        <dbReference type="EMBL" id="QGZ34512.1"/>
    </source>
</evidence>
<dbReference type="InterPro" id="IPR036388">
    <property type="entry name" value="WH-like_DNA-bd_sf"/>
</dbReference>
<accession>A0A857C7L4</accession>
<sequence>MIDKLEMFIALVRERHFGRAAESIGVTQPTLSSAIRQLEDQLNVQLVHRGSRFQGLTPEGERVHLLALRIVGDMRALRDEMRAVRSDLEGTLRIGVIPTALPMVADLVSPYALRHPRVRFQILSRTSVEILDQMDRLDLDAGITYLDADARRRRTVLPLYRERYRLLVAVSDPLAARDRVGWHELGGEQLCLLTPDMQNRAIVDRHLAAAGVTPKAQVESNSIIALVAHVMSGKWASVVPEKLAGMFVSAGAIAAVPISGAGRGQPDGEGRGYPDGEGQGEGEDKGEPVGLVMVQREPLTPLLATLSDVARQLAV</sequence>
<dbReference type="PROSITE" id="PS50931">
    <property type="entry name" value="HTH_LYSR"/>
    <property type="match status" value="1"/>
</dbReference>
<keyword evidence="4" id="KW-0804">Transcription</keyword>
<dbReference type="Pfam" id="PF00126">
    <property type="entry name" value="HTH_1"/>
    <property type="match status" value="1"/>
</dbReference>
<dbReference type="GO" id="GO:0003700">
    <property type="term" value="F:DNA-binding transcription factor activity"/>
    <property type="evidence" value="ECO:0007669"/>
    <property type="project" value="InterPro"/>
</dbReference>
<organism evidence="7 8">
    <name type="scientific">Stappia indica</name>
    <dbReference type="NCBI Taxonomy" id="538381"/>
    <lineage>
        <taxon>Bacteria</taxon>
        <taxon>Pseudomonadati</taxon>
        <taxon>Pseudomonadota</taxon>
        <taxon>Alphaproteobacteria</taxon>
        <taxon>Hyphomicrobiales</taxon>
        <taxon>Stappiaceae</taxon>
        <taxon>Stappia</taxon>
    </lineage>
</organism>
<dbReference type="InterPro" id="IPR000847">
    <property type="entry name" value="LysR_HTH_N"/>
</dbReference>
<dbReference type="InterPro" id="IPR050950">
    <property type="entry name" value="HTH-type_LysR_regulators"/>
</dbReference>
<evidence type="ECO:0000259" key="6">
    <source>
        <dbReference type="PROSITE" id="PS50931"/>
    </source>
</evidence>
<dbReference type="GO" id="GO:0005829">
    <property type="term" value="C:cytosol"/>
    <property type="evidence" value="ECO:0007669"/>
    <property type="project" value="TreeGrafter"/>
</dbReference>
<dbReference type="Proteomes" id="UP000435648">
    <property type="component" value="Chromosome"/>
</dbReference>
<dbReference type="SUPFAM" id="SSF53850">
    <property type="entry name" value="Periplasmic binding protein-like II"/>
    <property type="match status" value="1"/>
</dbReference>
<keyword evidence="2" id="KW-0805">Transcription regulation</keyword>
<name>A0A857C7L4_9HYPH</name>
<dbReference type="AlphaFoldDB" id="A0A857C7L4"/>
<dbReference type="FunFam" id="1.10.10.10:FF:000001">
    <property type="entry name" value="LysR family transcriptional regulator"/>
    <property type="match status" value="1"/>
</dbReference>
<dbReference type="Pfam" id="PF03466">
    <property type="entry name" value="LysR_substrate"/>
    <property type="match status" value="1"/>
</dbReference>
<evidence type="ECO:0000256" key="3">
    <source>
        <dbReference type="ARBA" id="ARBA00023125"/>
    </source>
</evidence>
<comment type="similarity">
    <text evidence="1">Belongs to the LysR transcriptional regulatory family.</text>
</comment>
<dbReference type="RefSeq" id="WP_158193477.1">
    <property type="nucleotide sequence ID" value="NZ_CP046908.1"/>
</dbReference>
<feature type="domain" description="HTH lysR-type" evidence="6">
    <location>
        <begin position="1"/>
        <end position="57"/>
    </location>
</feature>
<dbReference type="KEGG" id="siw:GH266_08345"/>
<evidence type="ECO:0000313" key="8">
    <source>
        <dbReference type="Proteomes" id="UP000435648"/>
    </source>
</evidence>
<evidence type="ECO:0000256" key="2">
    <source>
        <dbReference type="ARBA" id="ARBA00023015"/>
    </source>
</evidence>
<evidence type="ECO:0000256" key="4">
    <source>
        <dbReference type="ARBA" id="ARBA00023163"/>
    </source>
</evidence>
<dbReference type="SUPFAM" id="SSF46785">
    <property type="entry name" value="Winged helix' DNA-binding domain"/>
    <property type="match status" value="1"/>
</dbReference>
<dbReference type="PANTHER" id="PTHR30419:SF31">
    <property type="entry name" value="BLR3139 PROTEIN"/>
    <property type="match status" value="1"/>
</dbReference>
<protein>
    <submittedName>
        <fullName evidence="7">LysR family transcriptional regulator</fullName>
    </submittedName>
</protein>
<feature type="region of interest" description="Disordered" evidence="5">
    <location>
        <begin position="259"/>
        <end position="287"/>
    </location>
</feature>
<gene>
    <name evidence="7" type="ORF">GH266_08345</name>
</gene>
<dbReference type="PANTHER" id="PTHR30419">
    <property type="entry name" value="HTH-TYPE TRANSCRIPTIONAL REGULATOR YBHD"/>
    <property type="match status" value="1"/>
</dbReference>
<evidence type="ECO:0000256" key="5">
    <source>
        <dbReference type="SAM" id="MobiDB-lite"/>
    </source>
</evidence>
<dbReference type="InterPro" id="IPR005119">
    <property type="entry name" value="LysR_subst-bd"/>
</dbReference>
<dbReference type="GO" id="GO:0003677">
    <property type="term" value="F:DNA binding"/>
    <property type="evidence" value="ECO:0007669"/>
    <property type="project" value="UniProtKB-KW"/>
</dbReference>
<proteinExistence type="inferred from homology"/>
<dbReference type="OrthoDB" id="9815174at2"/>
<dbReference type="InterPro" id="IPR036390">
    <property type="entry name" value="WH_DNA-bd_sf"/>
</dbReference>
<dbReference type="EMBL" id="CP046908">
    <property type="protein sequence ID" value="QGZ34512.1"/>
    <property type="molecule type" value="Genomic_DNA"/>
</dbReference>
<reference evidence="7 8" key="1">
    <citation type="submission" date="2019-12" db="EMBL/GenBank/DDBJ databases">
        <title>The genome of Stappia indica PHM037.</title>
        <authorList>
            <person name="Kacar D."/>
            <person name="Galan B."/>
            <person name="Canedo L."/>
            <person name="Rodriguez P."/>
            <person name="de la Calle F."/>
            <person name="Garcia J.L."/>
        </authorList>
    </citation>
    <scope>NUCLEOTIDE SEQUENCE [LARGE SCALE GENOMIC DNA]</scope>
    <source>
        <strain evidence="7 8">PHM037</strain>
    </source>
</reference>
<keyword evidence="3" id="KW-0238">DNA-binding</keyword>